<evidence type="ECO:0000256" key="4">
    <source>
        <dbReference type="ARBA" id="ARBA00022723"/>
    </source>
</evidence>
<keyword evidence="6 10" id="KW-0460">Magnesium</keyword>
<dbReference type="PROSITE" id="PS00630">
    <property type="entry name" value="IMP_2"/>
    <property type="match status" value="1"/>
</dbReference>
<evidence type="ECO:0000256" key="1">
    <source>
        <dbReference type="ARBA" id="ARBA00001946"/>
    </source>
</evidence>
<comment type="catalytic activity">
    <reaction evidence="9">
        <text>3'-phosphoadenylyl sulfate + H2O = adenosine 5'-phosphosulfate + phosphate</text>
        <dbReference type="Rhea" id="RHEA:77639"/>
        <dbReference type="ChEBI" id="CHEBI:15377"/>
        <dbReference type="ChEBI" id="CHEBI:43474"/>
        <dbReference type="ChEBI" id="CHEBI:58243"/>
        <dbReference type="ChEBI" id="CHEBI:58339"/>
        <dbReference type="EC" id="3.1.3.7"/>
    </reaction>
    <physiologicalReaction direction="left-to-right" evidence="9">
        <dbReference type="Rhea" id="RHEA:77640"/>
    </physiologicalReaction>
</comment>
<keyword evidence="4 10" id="KW-0479">Metal-binding</keyword>
<comment type="catalytic activity">
    <reaction evidence="8">
        <text>adenosine 3',5'-bisphosphate + H2O = AMP + phosphate</text>
        <dbReference type="Rhea" id="RHEA:10040"/>
        <dbReference type="ChEBI" id="CHEBI:15377"/>
        <dbReference type="ChEBI" id="CHEBI:43474"/>
        <dbReference type="ChEBI" id="CHEBI:58343"/>
        <dbReference type="ChEBI" id="CHEBI:456215"/>
        <dbReference type="EC" id="3.1.3.7"/>
    </reaction>
    <physiologicalReaction direction="left-to-right" evidence="8">
        <dbReference type="Rhea" id="RHEA:10041"/>
    </physiologicalReaction>
</comment>
<dbReference type="GO" id="GO:0008441">
    <property type="term" value="F:3'(2'),5'-bisphosphate nucleotidase activity"/>
    <property type="evidence" value="ECO:0007669"/>
    <property type="project" value="UniProtKB-EC"/>
</dbReference>
<dbReference type="NCBIfam" id="TIGR01330">
    <property type="entry name" value="bisphos_HAL2"/>
    <property type="match status" value="1"/>
</dbReference>
<evidence type="ECO:0000313" key="12">
    <source>
        <dbReference type="Proteomes" id="UP000827549"/>
    </source>
</evidence>
<dbReference type="PANTHER" id="PTHR43200">
    <property type="entry name" value="PHOSPHATASE"/>
    <property type="match status" value="1"/>
</dbReference>
<evidence type="ECO:0000256" key="6">
    <source>
        <dbReference type="ARBA" id="ARBA00022842"/>
    </source>
</evidence>
<dbReference type="GeneID" id="87807935"/>
<comment type="catalytic activity">
    <reaction evidence="7">
        <text>adenosine 2',5'-bisphosphate + H2O = AMP + phosphate</text>
        <dbReference type="Rhea" id="RHEA:77643"/>
        <dbReference type="ChEBI" id="CHEBI:15377"/>
        <dbReference type="ChEBI" id="CHEBI:43474"/>
        <dbReference type="ChEBI" id="CHEBI:194156"/>
        <dbReference type="ChEBI" id="CHEBI:456215"/>
        <dbReference type="EC" id="3.1.3.7"/>
    </reaction>
    <physiologicalReaction direction="left-to-right" evidence="7">
        <dbReference type="Rhea" id="RHEA:77644"/>
    </physiologicalReaction>
</comment>
<dbReference type="GO" id="GO:0046872">
    <property type="term" value="F:metal ion binding"/>
    <property type="evidence" value="ECO:0007669"/>
    <property type="project" value="UniProtKB-KW"/>
</dbReference>
<dbReference type="AlphaFoldDB" id="A0AAF0YAG1"/>
<evidence type="ECO:0000256" key="3">
    <source>
        <dbReference type="ARBA" id="ARBA00012633"/>
    </source>
</evidence>
<dbReference type="FunFam" id="3.40.190.80:FF:000003">
    <property type="entry name" value="PAP-specific phosphatase HAL2-like"/>
    <property type="match status" value="1"/>
</dbReference>
<protein>
    <recommendedName>
        <fullName evidence="3">3'(2'),5'-bisphosphate nucleotidase</fullName>
        <ecNumber evidence="3">3.1.3.7</ecNumber>
    </recommendedName>
</protein>
<keyword evidence="5" id="KW-0378">Hydrolase</keyword>
<evidence type="ECO:0000256" key="2">
    <source>
        <dbReference type="ARBA" id="ARBA00009759"/>
    </source>
</evidence>
<comment type="cofactor">
    <cofactor evidence="1 10">
        <name>Mg(2+)</name>
        <dbReference type="ChEBI" id="CHEBI:18420"/>
    </cofactor>
</comment>
<dbReference type="InterPro" id="IPR020550">
    <property type="entry name" value="Inositol_monophosphatase_CS"/>
</dbReference>
<accession>A0AAF0YAG1</accession>
<proteinExistence type="inferred from homology"/>
<comment type="similarity">
    <text evidence="2">Belongs to the inositol monophosphatase superfamily.</text>
</comment>
<evidence type="ECO:0000256" key="9">
    <source>
        <dbReference type="ARBA" id="ARBA00044484"/>
    </source>
</evidence>
<dbReference type="Proteomes" id="UP000827549">
    <property type="component" value="Chromosome 3"/>
</dbReference>
<feature type="binding site" evidence="10">
    <location>
        <position position="173"/>
    </location>
    <ligand>
        <name>Mg(2+)</name>
        <dbReference type="ChEBI" id="CHEBI:18420"/>
        <label>1</label>
        <note>catalytic</note>
    </ligand>
</feature>
<organism evidence="11 12">
    <name type="scientific">Vanrija pseudolonga</name>
    <dbReference type="NCBI Taxonomy" id="143232"/>
    <lineage>
        <taxon>Eukaryota</taxon>
        <taxon>Fungi</taxon>
        <taxon>Dikarya</taxon>
        <taxon>Basidiomycota</taxon>
        <taxon>Agaricomycotina</taxon>
        <taxon>Tremellomycetes</taxon>
        <taxon>Trichosporonales</taxon>
        <taxon>Trichosporonaceae</taxon>
        <taxon>Vanrija</taxon>
    </lineage>
</organism>
<evidence type="ECO:0000256" key="10">
    <source>
        <dbReference type="PIRSR" id="PIRSR600760-2"/>
    </source>
</evidence>
<dbReference type="InterPro" id="IPR000760">
    <property type="entry name" value="Inositol_monophosphatase-like"/>
</dbReference>
<dbReference type="Gene3D" id="3.40.190.80">
    <property type="match status" value="1"/>
</dbReference>
<dbReference type="PROSITE" id="PS00629">
    <property type="entry name" value="IMP_1"/>
    <property type="match status" value="1"/>
</dbReference>
<dbReference type="PANTHER" id="PTHR43200:SF6">
    <property type="entry name" value="3'(2'),5'-BISPHOSPHATE NUCLEOTIDASE"/>
    <property type="match status" value="1"/>
</dbReference>
<dbReference type="CDD" id="cd01517">
    <property type="entry name" value="PAP_phosphatase"/>
    <property type="match status" value="1"/>
</dbReference>
<feature type="binding site" evidence="10">
    <location>
        <position position="170"/>
    </location>
    <ligand>
        <name>Mg(2+)</name>
        <dbReference type="ChEBI" id="CHEBI:18420"/>
        <label>1</label>
        <note>catalytic</note>
    </ligand>
</feature>
<dbReference type="InterPro" id="IPR020583">
    <property type="entry name" value="Inositol_monoP_metal-BS"/>
</dbReference>
<dbReference type="Pfam" id="PF00459">
    <property type="entry name" value="Inositol_P"/>
    <property type="match status" value="1"/>
</dbReference>
<evidence type="ECO:0000256" key="5">
    <source>
        <dbReference type="ARBA" id="ARBA00022801"/>
    </source>
</evidence>
<dbReference type="RefSeq" id="XP_062627201.1">
    <property type="nucleotide sequence ID" value="XM_062771217.1"/>
</dbReference>
<dbReference type="GO" id="GO:0046854">
    <property type="term" value="P:phosphatidylinositol phosphate biosynthetic process"/>
    <property type="evidence" value="ECO:0007669"/>
    <property type="project" value="InterPro"/>
</dbReference>
<reference evidence="11" key="1">
    <citation type="submission" date="2023-10" db="EMBL/GenBank/DDBJ databases">
        <authorList>
            <person name="Noh H."/>
        </authorList>
    </citation>
    <scope>NUCLEOTIDE SEQUENCE</scope>
    <source>
        <strain evidence="11">DUCC4014</strain>
    </source>
</reference>
<dbReference type="InterPro" id="IPR051090">
    <property type="entry name" value="Inositol_monoP_superfamily"/>
</dbReference>
<evidence type="ECO:0000313" key="11">
    <source>
        <dbReference type="EMBL" id="WOO81169.1"/>
    </source>
</evidence>
<dbReference type="GO" id="GO:0000103">
    <property type="term" value="P:sulfate assimilation"/>
    <property type="evidence" value="ECO:0007669"/>
    <property type="project" value="TreeGrafter"/>
</dbReference>
<dbReference type="EC" id="3.1.3.7" evidence="3"/>
<dbReference type="InterPro" id="IPR006239">
    <property type="entry name" value="DPNP"/>
</dbReference>
<evidence type="ECO:0000256" key="8">
    <source>
        <dbReference type="ARBA" id="ARBA00044479"/>
    </source>
</evidence>
<dbReference type="Gene3D" id="3.30.540.10">
    <property type="entry name" value="Fructose-1,6-Bisphosphatase, subunit A, domain 1"/>
    <property type="match status" value="1"/>
</dbReference>
<evidence type="ECO:0000256" key="7">
    <source>
        <dbReference type="ARBA" id="ARBA00044466"/>
    </source>
</evidence>
<keyword evidence="12" id="KW-1185">Reference proteome</keyword>
<feature type="binding site" evidence="10">
    <location>
        <position position="108"/>
    </location>
    <ligand>
        <name>Mg(2+)</name>
        <dbReference type="ChEBI" id="CHEBI:18420"/>
        <label>1</label>
        <note>catalytic</note>
    </ligand>
</feature>
<gene>
    <name evidence="11" type="primary">AN1769_0</name>
    <name evidence="11" type="ORF">LOC62_03G004700</name>
</gene>
<dbReference type="PRINTS" id="PR00377">
    <property type="entry name" value="IMPHPHTASES"/>
</dbReference>
<feature type="binding site" evidence="10">
    <location>
        <position position="327"/>
    </location>
    <ligand>
        <name>Mg(2+)</name>
        <dbReference type="ChEBI" id="CHEBI:18420"/>
        <label>1</label>
        <note>catalytic</note>
    </ligand>
</feature>
<dbReference type="EMBL" id="CP086716">
    <property type="protein sequence ID" value="WOO81169.1"/>
    <property type="molecule type" value="Genomic_DNA"/>
</dbReference>
<name>A0AAF0YAG1_9TREE</name>
<sequence>MSLRLCFYSVRLTRPKLPLRTASTTTHRAALSTMSPLPFKTLVPEAELAVQAVLRGCYLTKSVQDTLVSKDTVIKKDKSPVTVADLSAQALISLHLLAHYPKDQIIGEEDTSELRANQPLREKVVGLVNEGFTRVDGWGKNEKFSEEQILAAVDAGSAVGGPVGRFWTIDPVDGTSGFIRHQQFAVCLALIVDGQVELGVIGCPNLGPEPAKIGEEIIPNGKGVLMVAVRGEGSYSRPLDQEVYTKLTLPPTPPESNPLTFLESVEAGHSAHGIQQRIGELLGVQRPSLRMDSQAKYACLARGEGGVYLRIPTKYSGGKDYQEKIWDHASGNLLIAESGGVCTDMNGKPLDFSRGRTLSGNEGIVAAGSEMHARAVEAVKKAIQEAGHKL</sequence>
<dbReference type="SUPFAM" id="SSF56655">
    <property type="entry name" value="Carbohydrate phosphatase"/>
    <property type="match status" value="1"/>
</dbReference>